<protein>
    <submittedName>
        <fullName evidence="2">Nitric oxide synthase interacting protein</fullName>
    </submittedName>
</protein>
<dbReference type="AlphaFoldDB" id="A0A9N8HXY2"/>
<dbReference type="InterPro" id="IPR016818">
    <property type="entry name" value="NOSIP"/>
</dbReference>
<feature type="region of interest" description="Disordered" evidence="1">
    <location>
        <begin position="170"/>
        <end position="196"/>
    </location>
</feature>
<dbReference type="PANTHER" id="PTHR13063:SF10">
    <property type="entry name" value="NITRIC OXIDE SYNTHASE-INTERACTING PROTEIN"/>
    <property type="match status" value="1"/>
</dbReference>
<reference evidence="2" key="1">
    <citation type="submission" date="2020-06" db="EMBL/GenBank/DDBJ databases">
        <authorList>
            <consortium name="Plant Systems Biology data submission"/>
        </authorList>
    </citation>
    <scope>NUCLEOTIDE SEQUENCE</scope>
    <source>
        <strain evidence="2">D6</strain>
    </source>
</reference>
<gene>
    <name evidence="2" type="ORF">SEMRO_2660_G333950.1</name>
</gene>
<feature type="compositionally biased region" description="Basic and acidic residues" evidence="1">
    <location>
        <begin position="171"/>
        <end position="183"/>
    </location>
</feature>
<feature type="region of interest" description="Disordered" evidence="1">
    <location>
        <begin position="254"/>
        <end position="273"/>
    </location>
</feature>
<dbReference type="OrthoDB" id="116827at2759"/>
<dbReference type="GO" id="GO:0061630">
    <property type="term" value="F:ubiquitin protein ligase activity"/>
    <property type="evidence" value="ECO:0007669"/>
    <property type="project" value="InterPro"/>
</dbReference>
<name>A0A9N8HXY2_9STRA</name>
<feature type="compositionally biased region" description="Basic and acidic residues" evidence="1">
    <location>
        <begin position="114"/>
        <end position="154"/>
    </location>
</feature>
<evidence type="ECO:0000256" key="1">
    <source>
        <dbReference type="SAM" id="MobiDB-lite"/>
    </source>
</evidence>
<proteinExistence type="predicted"/>
<dbReference type="PANTHER" id="PTHR13063">
    <property type="entry name" value="ENOS INTERACTING PROTEIN"/>
    <property type="match status" value="1"/>
</dbReference>
<comment type="caution">
    <text evidence="2">The sequence shown here is derived from an EMBL/GenBank/DDBJ whole genome shotgun (WGS) entry which is preliminary data.</text>
</comment>
<sequence>MGRKSKQAGSGHMPLTHYERTKKFKSSSFGTTTTRLSGDSQVAFGHCSLGLTVIMEDGKQKKKTDDNDETLVTTIAMVTPSGHLYAKEAIFEYLLTKTQEYQDQLALFEQQQDDDTKKADTTEATKRKRQEAFDASHNLQEKRIKHPQQDDSDKAAASVLKRTSYWLPDMQPDKVDARHKAPERPTSPYSGEPLRRKDLRELALERKPNTEDVICAISGKAIRMQPTMAYWTKDKTKPGVVVLKDVYHMTIDTEGSKKKKAKGDDEKDDKPKLQCPLTNQKIKHVIELKVGGSGFAAHNAVEVKTYKPTIT</sequence>
<feature type="region of interest" description="Disordered" evidence="1">
    <location>
        <begin position="111"/>
        <end position="155"/>
    </location>
</feature>
<evidence type="ECO:0000313" key="3">
    <source>
        <dbReference type="Proteomes" id="UP001153069"/>
    </source>
</evidence>
<evidence type="ECO:0000313" key="2">
    <source>
        <dbReference type="EMBL" id="CAB9529886.1"/>
    </source>
</evidence>
<dbReference type="EMBL" id="CAICTM010002658">
    <property type="protein sequence ID" value="CAB9529886.1"/>
    <property type="molecule type" value="Genomic_DNA"/>
</dbReference>
<feature type="compositionally biased region" description="Basic and acidic residues" evidence="1">
    <location>
        <begin position="262"/>
        <end position="272"/>
    </location>
</feature>
<dbReference type="GO" id="GO:0005634">
    <property type="term" value="C:nucleus"/>
    <property type="evidence" value="ECO:0007669"/>
    <property type="project" value="TreeGrafter"/>
</dbReference>
<organism evidence="2 3">
    <name type="scientific">Seminavis robusta</name>
    <dbReference type="NCBI Taxonomy" id="568900"/>
    <lineage>
        <taxon>Eukaryota</taxon>
        <taxon>Sar</taxon>
        <taxon>Stramenopiles</taxon>
        <taxon>Ochrophyta</taxon>
        <taxon>Bacillariophyta</taxon>
        <taxon>Bacillariophyceae</taxon>
        <taxon>Bacillariophycidae</taxon>
        <taxon>Naviculales</taxon>
        <taxon>Naviculaceae</taxon>
        <taxon>Seminavis</taxon>
    </lineage>
</organism>
<accession>A0A9N8HXY2</accession>
<keyword evidence="3" id="KW-1185">Reference proteome</keyword>
<dbReference type="Proteomes" id="UP001153069">
    <property type="component" value="Unassembled WGS sequence"/>
</dbReference>